<comment type="caution">
    <text evidence="2">The sequence shown here is derived from an EMBL/GenBank/DDBJ whole genome shotgun (WGS) entry which is preliminary data.</text>
</comment>
<keyword evidence="1" id="KW-0812">Transmembrane</keyword>
<dbReference type="Proteomes" id="UP001526225">
    <property type="component" value="Unassembled WGS sequence"/>
</dbReference>
<gene>
    <name evidence="2" type="ORF">OIT44_04985</name>
</gene>
<keyword evidence="1" id="KW-1133">Transmembrane helix</keyword>
<dbReference type="EMBL" id="JAOZFE010000004">
    <property type="protein sequence ID" value="MCW0953423.1"/>
    <property type="molecule type" value="Genomic_DNA"/>
</dbReference>
<feature type="transmembrane region" description="Helical" evidence="1">
    <location>
        <begin position="108"/>
        <end position="133"/>
    </location>
</feature>
<proteinExistence type="predicted"/>
<organism evidence="2 3">
    <name type="scientific">Weissella ceti</name>
    <dbReference type="NCBI Taxonomy" id="759620"/>
    <lineage>
        <taxon>Bacteria</taxon>
        <taxon>Bacillati</taxon>
        <taxon>Bacillota</taxon>
        <taxon>Bacilli</taxon>
        <taxon>Lactobacillales</taxon>
        <taxon>Lactobacillaceae</taxon>
        <taxon>Weissella</taxon>
    </lineage>
</organism>
<name>A0ABT3E4T3_9LACO</name>
<reference evidence="2 3" key="1">
    <citation type="submission" date="2022-10" db="EMBL/GenBank/DDBJ databases">
        <title>Weissella fermenti sp. nov., isolated from fermented cabbage.</title>
        <authorList>
            <person name="Lee J.K."/>
            <person name="Baek J.H."/>
            <person name="Choi D.G."/>
            <person name="Kim J.M."/>
            <person name="Jeon C.O."/>
        </authorList>
    </citation>
    <scope>NUCLEOTIDE SEQUENCE [LARGE SCALE GENOMIC DNA]</scope>
    <source>
        <strain evidence="2 3">KACC 18534</strain>
    </source>
</reference>
<dbReference type="RefSeq" id="WP_213408938.1">
    <property type="nucleotide sequence ID" value="NZ_CP074441.1"/>
</dbReference>
<feature type="transmembrane region" description="Helical" evidence="1">
    <location>
        <begin position="20"/>
        <end position="42"/>
    </location>
</feature>
<feature type="transmembrane region" description="Helical" evidence="1">
    <location>
        <begin position="139"/>
        <end position="162"/>
    </location>
</feature>
<accession>A0ABT3E4T3</accession>
<feature type="transmembrane region" description="Helical" evidence="1">
    <location>
        <begin position="202"/>
        <end position="220"/>
    </location>
</feature>
<feature type="transmembrane region" description="Helical" evidence="1">
    <location>
        <begin position="226"/>
        <end position="255"/>
    </location>
</feature>
<sequence>MRQNVFAINRQVKARALDALSGNFFSVLKVFVVPTVLYMAIAAIGNDFLSSATAIVYGMLALGFFPHASTLMALQERDANEARAYAKSWSWLALFKVWANRLNMGVDYLVFTTVLTVFGIGSLFGVLIPAVLVGTFLDGFTFIGIIASGVIMMSWVVIAVWVSLKLGLNDFVFADAIFGDMSATAFNDVNFAKMTMLERLGAIIRTSWTLMTWSVFWRYVWLGLTLLGWFILGAVTLGLGLLFAVPYALMAYVAFYEQVVSEKYGQFSEEESVVTISTRVLDEQ</sequence>
<feature type="transmembrane region" description="Helical" evidence="1">
    <location>
        <begin position="54"/>
        <end position="74"/>
    </location>
</feature>
<keyword evidence="3" id="KW-1185">Reference proteome</keyword>
<keyword evidence="1" id="KW-0472">Membrane</keyword>
<evidence type="ECO:0000313" key="3">
    <source>
        <dbReference type="Proteomes" id="UP001526225"/>
    </source>
</evidence>
<protein>
    <submittedName>
        <fullName evidence="2">DUF975 family protein</fullName>
    </submittedName>
</protein>
<evidence type="ECO:0000256" key="1">
    <source>
        <dbReference type="SAM" id="Phobius"/>
    </source>
</evidence>
<evidence type="ECO:0000313" key="2">
    <source>
        <dbReference type="EMBL" id="MCW0953423.1"/>
    </source>
</evidence>